<dbReference type="EMBL" id="MLQQ01000010">
    <property type="protein sequence ID" value="OIJ14183.1"/>
    <property type="molecule type" value="Genomic_DNA"/>
</dbReference>
<evidence type="ECO:0000256" key="2">
    <source>
        <dbReference type="ARBA" id="ARBA00009721"/>
    </source>
</evidence>
<dbReference type="InterPro" id="IPR001597">
    <property type="entry name" value="ArAA_b-elim_lyase/Thr_aldolase"/>
</dbReference>
<evidence type="ECO:0000313" key="7">
    <source>
        <dbReference type="EMBL" id="OIJ14183.1"/>
    </source>
</evidence>
<evidence type="ECO:0000256" key="3">
    <source>
        <dbReference type="ARBA" id="ARBA00022898"/>
    </source>
</evidence>
<dbReference type="CDD" id="cd00617">
    <property type="entry name" value="Tnase_like"/>
    <property type="match status" value="1"/>
</dbReference>
<dbReference type="InterPro" id="IPR015421">
    <property type="entry name" value="PyrdxlP-dep_Trfase_major"/>
</dbReference>
<accession>A0A1S2LPY2</accession>
<comment type="similarity">
    <text evidence="2">Belongs to the beta-eliminating lyase family.</text>
</comment>
<dbReference type="SUPFAM" id="SSF53383">
    <property type="entry name" value="PLP-dependent transferases"/>
    <property type="match status" value="1"/>
</dbReference>
<evidence type="ECO:0000313" key="8">
    <source>
        <dbReference type="Proteomes" id="UP000180098"/>
    </source>
</evidence>
<name>A0A1S2LPY2_9BACI</name>
<dbReference type="Proteomes" id="UP000180098">
    <property type="component" value="Unassembled WGS sequence"/>
</dbReference>
<dbReference type="AlphaFoldDB" id="A0A1S2LPY2"/>
<dbReference type="Gene3D" id="3.90.1150.10">
    <property type="entry name" value="Aspartate Aminotransferase, domain 1"/>
    <property type="match status" value="1"/>
</dbReference>
<sequence length="447" mass="50400">MVEPIQLISKEERERSIEKAGYNPFLLRSEEVYIDLLTDSGTGAMSDRQWAGMMLGDESYAGSRNFYHLEETVQELTGYKYVLPVHQGRGAEQVLFPLLIEEKGHFVLGNMHFDTTKAHIEMNEARPVNLVIEEAYDTAVDHPFKGNFDTQKLEEFIVKYGTEQIAFIVNTVTCNSAGGQPVSMANIKEVYRIGKQYEVPVIFDAARFAENAYFIKQREEGYEQKEIIEIIQEMYQYGDGLTMSAKKDGLVNIGGLLAIKDDSELFEKCRSMIVPLEGFPTYGGLAGRDMEALAIGLKEVVKYENLEQRIGQVRLLGELLKEGGVPVQEPIGGHAVFVDAAKFLPNIPKEQFPAHALAIALYLESGIRAVEIGSLLFGRDVDTGEDGLSELELLRLTIPRRTYTDNHIRYIADSLIQLYAKRDSIKGVTFTYEPKILRHFTARFKMV</sequence>
<feature type="domain" description="Aromatic amino acid beta-eliminating lyase/threonine aldolase" evidence="6">
    <location>
        <begin position="35"/>
        <end position="413"/>
    </location>
</feature>
<dbReference type="GO" id="GO:0016830">
    <property type="term" value="F:carbon-carbon lyase activity"/>
    <property type="evidence" value="ECO:0007669"/>
    <property type="project" value="InterPro"/>
</dbReference>
<keyword evidence="3 5" id="KW-0663">Pyridoxal phosphate</keyword>
<evidence type="ECO:0000259" key="6">
    <source>
        <dbReference type="Pfam" id="PF01212"/>
    </source>
</evidence>
<dbReference type="InterPro" id="IPR018176">
    <property type="entry name" value="Tryptophanase_CS"/>
</dbReference>
<dbReference type="Gene3D" id="3.40.640.10">
    <property type="entry name" value="Type I PLP-dependent aspartate aminotransferase-like (Major domain)"/>
    <property type="match status" value="1"/>
</dbReference>
<dbReference type="GO" id="GO:0009072">
    <property type="term" value="P:aromatic amino acid metabolic process"/>
    <property type="evidence" value="ECO:0007669"/>
    <property type="project" value="InterPro"/>
</dbReference>
<dbReference type="PIRSF" id="PIRSF001386">
    <property type="entry name" value="Trpase"/>
    <property type="match status" value="1"/>
</dbReference>
<protein>
    <submittedName>
        <fullName evidence="7">Tyrosine phenol-lyase</fullName>
    </submittedName>
</protein>
<dbReference type="NCBIfam" id="NF009709">
    <property type="entry name" value="PRK13238.1"/>
    <property type="match status" value="1"/>
</dbReference>
<dbReference type="Pfam" id="PF01212">
    <property type="entry name" value="Beta_elim_lyase"/>
    <property type="match status" value="1"/>
</dbReference>
<dbReference type="PANTHER" id="PTHR32325">
    <property type="entry name" value="BETA-ELIMINATING LYASE-LIKE PROTEIN-RELATED"/>
    <property type="match status" value="1"/>
</dbReference>
<proteinExistence type="inferred from homology"/>
<organism evidence="7 8">
    <name type="scientific">Anaerobacillus arseniciselenatis</name>
    <dbReference type="NCBI Taxonomy" id="85682"/>
    <lineage>
        <taxon>Bacteria</taxon>
        <taxon>Bacillati</taxon>
        <taxon>Bacillota</taxon>
        <taxon>Bacilli</taxon>
        <taxon>Bacillales</taxon>
        <taxon>Bacillaceae</taxon>
        <taxon>Anaerobacillus</taxon>
    </lineage>
</organism>
<reference evidence="7 8" key="1">
    <citation type="submission" date="2016-10" db="EMBL/GenBank/DDBJ databases">
        <title>Draft genome sequences of four alkaliphilic bacteria belonging to the Anaerobacillus genus.</title>
        <authorList>
            <person name="Bassil N.M."/>
            <person name="Lloyd J.R."/>
        </authorList>
    </citation>
    <scope>NUCLEOTIDE SEQUENCE [LARGE SCALE GENOMIC DNA]</scope>
    <source>
        <strain evidence="7 8">DSM 15340</strain>
    </source>
</reference>
<gene>
    <name evidence="7" type="ORF">BKP35_07470</name>
</gene>
<dbReference type="InterPro" id="IPR011166">
    <property type="entry name" value="Beta-eliminating_lyase"/>
</dbReference>
<comment type="cofactor">
    <cofactor evidence="1 5">
        <name>pyridoxal 5'-phosphate</name>
        <dbReference type="ChEBI" id="CHEBI:597326"/>
    </cofactor>
</comment>
<dbReference type="InterPro" id="IPR015422">
    <property type="entry name" value="PyrdxlP-dep_Trfase_small"/>
</dbReference>
<dbReference type="PROSITE" id="PS00853">
    <property type="entry name" value="BETA_ELIM_LYASE"/>
    <property type="match status" value="1"/>
</dbReference>
<keyword evidence="8" id="KW-1185">Reference proteome</keyword>
<evidence type="ECO:0000256" key="4">
    <source>
        <dbReference type="ARBA" id="ARBA00023239"/>
    </source>
</evidence>
<dbReference type="InterPro" id="IPR015424">
    <property type="entry name" value="PyrdxlP-dep_Trfase"/>
</dbReference>
<evidence type="ECO:0000256" key="1">
    <source>
        <dbReference type="ARBA" id="ARBA00001933"/>
    </source>
</evidence>
<dbReference type="PANTHER" id="PTHR32325:SF4">
    <property type="entry name" value="TRYPTOPHANASE"/>
    <property type="match status" value="1"/>
</dbReference>
<feature type="modified residue" description="N6-(pyridoxal phosphate)lysine" evidence="5">
    <location>
        <position position="247"/>
    </location>
</feature>
<evidence type="ECO:0000256" key="5">
    <source>
        <dbReference type="PIRSR" id="PIRSR611166-50"/>
    </source>
</evidence>
<comment type="caution">
    <text evidence="7">The sequence shown here is derived from an EMBL/GenBank/DDBJ whole genome shotgun (WGS) entry which is preliminary data.</text>
</comment>
<keyword evidence="4 7" id="KW-0456">Lyase</keyword>